<keyword evidence="2" id="KW-1185">Reference proteome</keyword>
<reference evidence="1" key="1">
    <citation type="submission" date="2024-01" db="EMBL/GenBank/DDBJ databases">
        <title>The diversity of rhizobia nodulating Mimosa spp. in eleven states of Brazil covering several biomes is determined by host plant, location, and edaphic factors.</title>
        <authorList>
            <person name="Rouws L."/>
            <person name="Barauna A."/>
            <person name="Beukes C."/>
            <person name="De Faria S.M."/>
            <person name="Gross E."/>
            <person name="Dos Reis Junior F.B."/>
            <person name="Simon M."/>
            <person name="Maluk M."/>
            <person name="Odee D.W."/>
            <person name="Kenicer G."/>
            <person name="Young J.P.W."/>
            <person name="Reis V.M."/>
            <person name="Zilli J."/>
            <person name="James E.K."/>
        </authorList>
    </citation>
    <scope>NUCLEOTIDE SEQUENCE</scope>
    <source>
        <strain evidence="1">JPY452</strain>
    </source>
</reference>
<keyword evidence="1" id="KW-0808">Transferase</keyword>
<dbReference type="Proteomes" id="UP001392318">
    <property type="component" value="Unassembled WGS sequence"/>
</dbReference>
<sequence>MRTFDRHGLVDVPRYPDHGYALLADRIKGLLGTSADVVFVQAEAVLALEAVAASIARHGVVAVNVVTSAYGRWFGHWLRRGGATVHDVAVAMGQPVDSSAVASCLEMLEHVDIVAAVHAESSNGALNPLAELAALAKSRNALFAVDAVASIGGHVIDVDRIGIDIAVIGPQKALAGPAGVSAVVLGQRAWDHIAALPDFAPSSLSLAALKRDWLDCGRPALPGTPSALEFWALEAAIDRIEAEGMERVIERHQQASRATRSALRALGVSPWIARDDAASALVTSASVPRGVDGPDLIAQASRYGAELAPGIGDVAGHIVRLNHTGLNANAASVRSNVVALGRALEQLRFSVDLDAALRAVANAYERSTGSNAGESVR</sequence>
<keyword evidence="1" id="KW-0032">Aminotransferase</keyword>
<evidence type="ECO:0000313" key="1">
    <source>
        <dbReference type="EMBL" id="MEM5404877.1"/>
    </source>
</evidence>
<organism evidence="1 2">
    <name type="scientific">Paraburkholderia unamae</name>
    <dbReference type="NCBI Taxonomy" id="219649"/>
    <lineage>
        <taxon>Bacteria</taxon>
        <taxon>Pseudomonadati</taxon>
        <taxon>Pseudomonadota</taxon>
        <taxon>Betaproteobacteria</taxon>
        <taxon>Burkholderiales</taxon>
        <taxon>Burkholderiaceae</taxon>
        <taxon>Paraburkholderia</taxon>
    </lineage>
</organism>
<name>A0ACC6RTV8_9BURK</name>
<evidence type="ECO:0000313" key="2">
    <source>
        <dbReference type="Proteomes" id="UP001392318"/>
    </source>
</evidence>
<protein>
    <submittedName>
        <fullName evidence="1">Aminotransferase class V-fold PLP-dependent enzyme</fullName>
    </submittedName>
</protein>
<proteinExistence type="predicted"/>
<gene>
    <name evidence="1" type="ORF">VSR83_33495</name>
</gene>
<comment type="caution">
    <text evidence="1">The sequence shown here is derived from an EMBL/GenBank/DDBJ whole genome shotgun (WGS) entry which is preliminary data.</text>
</comment>
<dbReference type="EMBL" id="JAYMRU010000034">
    <property type="protein sequence ID" value="MEM5404877.1"/>
    <property type="molecule type" value="Genomic_DNA"/>
</dbReference>
<accession>A0ACC6RTV8</accession>